<evidence type="ECO:0000313" key="3">
    <source>
        <dbReference type="Proteomes" id="UP000465306"/>
    </source>
</evidence>
<feature type="domain" description="AB hydrolase-1" evidence="1">
    <location>
        <begin position="2"/>
        <end position="199"/>
    </location>
</feature>
<reference evidence="2 3" key="1">
    <citation type="journal article" date="2019" name="Emerg. Microbes Infect.">
        <title>Comprehensive subspecies identification of 175 nontuberculous mycobacteria species based on 7547 genomic profiles.</title>
        <authorList>
            <person name="Matsumoto Y."/>
            <person name="Kinjo T."/>
            <person name="Motooka D."/>
            <person name="Nabeya D."/>
            <person name="Jung N."/>
            <person name="Uechi K."/>
            <person name="Horii T."/>
            <person name="Iida T."/>
            <person name="Fujita J."/>
            <person name="Nakamura S."/>
        </authorList>
    </citation>
    <scope>NUCLEOTIDE SEQUENCE [LARGE SCALE GENOMIC DNA]</scope>
    <source>
        <strain evidence="2 3">JCM 13573</strain>
    </source>
</reference>
<evidence type="ECO:0000313" key="2">
    <source>
        <dbReference type="EMBL" id="GFG64399.1"/>
    </source>
</evidence>
<protein>
    <recommendedName>
        <fullName evidence="1">AB hydrolase-1 domain-containing protein</fullName>
    </recommendedName>
</protein>
<comment type="caution">
    <text evidence="2">The sequence shown here is derived from an EMBL/GenBank/DDBJ whole genome shotgun (WGS) entry which is preliminary data.</text>
</comment>
<dbReference type="PANTHER" id="PTHR43798">
    <property type="entry name" value="MONOACYLGLYCEROL LIPASE"/>
    <property type="match status" value="1"/>
</dbReference>
<organism evidence="2 3">
    <name type="scientific">Mycobacterium kubicae</name>
    <dbReference type="NCBI Taxonomy" id="120959"/>
    <lineage>
        <taxon>Bacteria</taxon>
        <taxon>Bacillati</taxon>
        <taxon>Actinomycetota</taxon>
        <taxon>Actinomycetes</taxon>
        <taxon>Mycobacteriales</taxon>
        <taxon>Mycobacteriaceae</taxon>
        <taxon>Mycobacterium</taxon>
        <taxon>Mycobacterium simiae complex</taxon>
    </lineage>
</organism>
<dbReference type="Pfam" id="PF12697">
    <property type="entry name" value="Abhydrolase_6"/>
    <property type="match status" value="1"/>
</dbReference>
<dbReference type="EMBL" id="BLKU01000003">
    <property type="protein sequence ID" value="GFG64399.1"/>
    <property type="molecule type" value="Genomic_DNA"/>
</dbReference>
<keyword evidence="3" id="KW-1185">Reference proteome</keyword>
<sequence>MVAPSLRGHGSSQRDGPLRLRSIADFVADVAQIANSLAREPILVGHSMGGFIVQKYLESHSAPAGVLLASAPPRGHLRTLLRSLRQHPWCSVKFGITGRPEHLSGSVAGARELFFGPQTSADLVGAITARLQPESTRALLFDMVAHGLVKTSRISTPMLVLGGAHDALYPESDIVATAAAYGTHATVIADIGHEMMLEPPWAIGADHIHRWLAQRGL</sequence>
<dbReference type="InterPro" id="IPR000073">
    <property type="entry name" value="AB_hydrolase_1"/>
</dbReference>
<dbReference type="InterPro" id="IPR050266">
    <property type="entry name" value="AB_hydrolase_sf"/>
</dbReference>
<accession>A0ABQ1BM89</accession>
<evidence type="ECO:0000259" key="1">
    <source>
        <dbReference type="Pfam" id="PF12697"/>
    </source>
</evidence>
<dbReference type="InterPro" id="IPR029058">
    <property type="entry name" value="AB_hydrolase_fold"/>
</dbReference>
<dbReference type="Proteomes" id="UP000465306">
    <property type="component" value="Unassembled WGS sequence"/>
</dbReference>
<name>A0ABQ1BM89_9MYCO</name>
<gene>
    <name evidence="2" type="ORF">MKUB_18890</name>
</gene>
<dbReference type="SUPFAM" id="SSF53474">
    <property type="entry name" value="alpha/beta-Hydrolases"/>
    <property type="match status" value="1"/>
</dbReference>
<dbReference type="Gene3D" id="3.40.50.1820">
    <property type="entry name" value="alpha/beta hydrolase"/>
    <property type="match status" value="1"/>
</dbReference>
<proteinExistence type="predicted"/>